<dbReference type="Proteomes" id="UP000772618">
    <property type="component" value="Unassembled WGS sequence"/>
</dbReference>
<name>A0ABS5VZE7_9BACT</name>
<organism evidence="1 2">
    <name type="scientific">Chryseosolibacter indicus</name>
    <dbReference type="NCBI Taxonomy" id="2782351"/>
    <lineage>
        <taxon>Bacteria</taxon>
        <taxon>Pseudomonadati</taxon>
        <taxon>Bacteroidota</taxon>
        <taxon>Cytophagia</taxon>
        <taxon>Cytophagales</taxon>
        <taxon>Chryseotaleaceae</taxon>
        <taxon>Chryseosolibacter</taxon>
    </lineage>
</organism>
<dbReference type="EMBL" id="JAHESD010000092">
    <property type="protein sequence ID" value="MBT1706235.1"/>
    <property type="molecule type" value="Genomic_DNA"/>
</dbReference>
<reference evidence="1 2" key="1">
    <citation type="submission" date="2021-05" db="EMBL/GenBank/DDBJ databases">
        <title>A Polyphasic approach of four new species of the genus Ohtaekwangia: Ohtaekwangia histidinii sp. nov., Ohtaekwangia cretensis sp. nov., Ohtaekwangia indiensis sp. nov., Ohtaekwangia reichenbachii sp. nov. from diverse environment.</title>
        <authorList>
            <person name="Octaviana S."/>
        </authorList>
    </citation>
    <scope>NUCLEOTIDE SEQUENCE [LARGE SCALE GENOMIC DNA]</scope>
    <source>
        <strain evidence="1 2">PWU20</strain>
    </source>
</reference>
<gene>
    <name evidence="1" type="ORF">KK060_23305</name>
</gene>
<sequence>MKQREVQGDDNVRWTCVQAFAGVEGKLSDKATKLSQQDGGNVEVVCTPSGGAQTVRLQLNEDWIEETSDQDLIQAINDNRTN</sequence>
<keyword evidence="2" id="KW-1185">Reference proteome</keyword>
<protein>
    <submittedName>
        <fullName evidence="1">Uncharacterized protein</fullName>
    </submittedName>
</protein>
<evidence type="ECO:0000313" key="1">
    <source>
        <dbReference type="EMBL" id="MBT1706235.1"/>
    </source>
</evidence>
<evidence type="ECO:0000313" key="2">
    <source>
        <dbReference type="Proteomes" id="UP000772618"/>
    </source>
</evidence>
<proteinExistence type="predicted"/>
<comment type="caution">
    <text evidence="1">The sequence shown here is derived from an EMBL/GenBank/DDBJ whole genome shotgun (WGS) entry which is preliminary data.</text>
</comment>
<accession>A0ABS5VZE7</accession>